<evidence type="ECO:0000256" key="1">
    <source>
        <dbReference type="SAM" id="SignalP"/>
    </source>
</evidence>
<gene>
    <name evidence="2" type="ORF">LY02_00317</name>
</gene>
<name>A0ABX5E7T6_NONUL</name>
<evidence type="ECO:0008006" key="4">
    <source>
        <dbReference type="Google" id="ProtNLM"/>
    </source>
</evidence>
<reference evidence="2 3" key="1">
    <citation type="submission" date="2018-03" db="EMBL/GenBank/DDBJ databases">
        <title>Genomic Encyclopedia of Archaeal and Bacterial Type Strains, Phase II (KMG-II): from individual species to whole genera.</title>
        <authorList>
            <person name="Goeker M."/>
        </authorList>
    </citation>
    <scope>NUCLEOTIDE SEQUENCE [LARGE SCALE GENOMIC DNA]</scope>
    <source>
        <strain evidence="2 3">DSM 22727</strain>
    </source>
</reference>
<organism evidence="2 3">
    <name type="scientific">Nonlabens ulvanivorans</name>
    <name type="common">Persicivirga ulvanivorans</name>
    <dbReference type="NCBI Taxonomy" id="906888"/>
    <lineage>
        <taxon>Bacteria</taxon>
        <taxon>Pseudomonadati</taxon>
        <taxon>Bacteroidota</taxon>
        <taxon>Flavobacteriia</taxon>
        <taxon>Flavobacteriales</taxon>
        <taxon>Flavobacteriaceae</taxon>
        <taxon>Nonlabens</taxon>
    </lineage>
</organism>
<evidence type="ECO:0000313" key="2">
    <source>
        <dbReference type="EMBL" id="PRX15104.1"/>
    </source>
</evidence>
<proteinExistence type="predicted"/>
<keyword evidence="1" id="KW-0732">Signal</keyword>
<comment type="caution">
    <text evidence="2">The sequence shown here is derived from an EMBL/GenBank/DDBJ whole genome shotgun (WGS) entry which is preliminary data.</text>
</comment>
<feature type="chain" id="PRO_5046444107" description="Curli production assembly/transport component CsgE" evidence="1">
    <location>
        <begin position="19"/>
        <end position="267"/>
    </location>
</feature>
<dbReference type="Proteomes" id="UP000239997">
    <property type="component" value="Unassembled WGS sequence"/>
</dbReference>
<feature type="signal peptide" evidence="1">
    <location>
        <begin position="1"/>
        <end position="18"/>
    </location>
</feature>
<sequence length="267" mass="30182">MKGLLAFLLILVTALCEAQDLNNYKYVIVDNQYDFQQEPNEYRLNEMMVFEIKKREISAFLADDVLPNDLNETGCNALSLKVETRSGLRVKMIFEFVNCNGITVFETKEGIGRTKNFEKAYREAIRDAMTSLDGLNYSYAASLDGRPSGIETPIQVMQPSAVKPSLEITPSNGVEKDEPQTIPRPEMVELIDDEVYTTNSKEYKIQSTDSGYNVYKNNSLIGTLKKSASGCYLTVTTEFIGIGYKKENTIIIEYDKNGTQFLVFQKK</sequence>
<protein>
    <recommendedName>
        <fullName evidence="4">Curli production assembly/transport component CsgE</fullName>
    </recommendedName>
</protein>
<evidence type="ECO:0000313" key="3">
    <source>
        <dbReference type="Proteomes" id="UP000239997"/>
    </source>
</evidence>
<dbReference type="RefSeq" id="WP_146128624.1">
    <property type="nucleotide sequence ID" value="NZ_JPJI01000032.1"/>
</dbReference>
<keyword evidence="3" id="KW-1185">Reference proteome</keyword>
<accession>A0ABX5E7T6</accession>
<dbReference type="EMBL" id="PVNA01000001">
    <property type="protein sequence ID" value="PRX15104.1"/>
    <property type="molecule type" value="Genomic_DNA"/>
</dbReference>